<evidence type="ECO:0000313" key="1">
    <source>
        <dbReference type="EMBL" id="MBC9786208.1"/>
    </source>
</evidence>
<evidence type="ECO:0000313" key="2">
    <source>
        <dbReference type="Proteomes" id="UP000617402"/>
    </source>
</evidence>
<proteinExistence type="predicted"/>
<dbReference type="EMBL" id="JACVHF010000029">
    <property type="protein sequence ID" value="MBC9786208.1"/>
    <property type="molecule type" value="Genomic_DNA"/>
</dbReference>
<sequence>MNQYIQMLVYVVEQLKKEKATVHVRVKNLVSVPKAQLERINVDDESGTITLWLNDEIRISLETEKINRVRFDAIIAEPKTIEDFKNALETLRDDTPYNIYFCNGGSFYFDIIEVHEI</sequence>
<organism evidence="1 2">
    <name type="scientific">Heliobacterium chlorum</name>
    <dbReference type="NCBI Taxonomy" id="2698"/>
    <lineage>
        <taxon>Bacteria</taxon>
        <taxon>Bacillati</taxon>
        <taxon>Bacillota</taxon>
        <taxon>Clostridia</taxon>
        <taxon>Eubacteriales</taxon>
        <taxon>Heliobacteriaceae</taxon>
        <taxon>Heliobacterium</taxon>
    </lineage>
</organism>
<protein>
    <recommendedName>
        <fullName evidence="3">Phage protein</fullName>
    </recommendedName>
</protein>
<accession>A0ABR7T603</accession>
<reference evidence="1 2" key="1">
    <citation type="submission" date="2020-07" db="EMBL/GenBank/DDBJ databases">
        <title>Draft whole-genome sequence of Heliobacterium chlorum DSM 3682, type strain.</title>
        <authorList>
            <person name="Kyndt J.A."/>
            <person name="Meyer T.E."/>
            <person name="Imhoff J.F."/>
        </authorList>
    </citation>
    <scope>NUCLEOTIDE SEQUENCE [LARGE SCALE GENOMIC DNA]</scope>
    <source>
        <strain evidence="1 2">DSM 3682</strain>
    </source>
</reference>
<comment type="caution">
    <text evidence="1">The sequence shown here is derived from an EMBL/GenBank/DDBJ whole genome shotgun (WGS) entry which is preliminary data.</text>
</comment>
<dbReference type="Proteomes" id="UP000617402">
    <property type="component" value="Unassembled WGS sequence"/>
</dbReference>
<name>A0ABR7T603_HELCL</name>
<gene>
    <name evidence="1" type="ORF">H1S01_17230</name>
</gene>
<evidence type="ECO:0008006" key="3">
    <source>
        <dbReference type="Google" id="ProtNLM"/>
    </source>
</evidence>
<dbReference type="RefSeq" id="WP_188041635.1">
    <property type="nucleotide sequence ID" value="NZ_JACVHF010000029.1"/>
</dbReference>
<keyword evidence="2" id="KW-1185">Reference proteome</keyword>